<keyword evidence="2 5" id="KW-0808">Transferase</keyword>
<accession>A0A423PTJ1</accession>
<name>A0A423PTJ1_9GAMM</name>
<dbReference type="InterPro" id="IPR016181">
    <property type="entry name" value="Acyl_CoA_acyltransferase"/>
</dbReference>
<keyword evidence="3" id="KW-0012">Acyltransferase</keyword>
<dbReference type="FunFam" id="3.40.630.30:FF:000064">
    <property type="entry name" value="GNAT family acetyltransferase"/>
    <property type="match status" value="1"/>
</dbReference>
<evidence type="ECO:0000259" key="4">
    <source>
        <dbReference type="PROSITE" id="PS51186"/>
    </source>
</evidence>
<evidence type="ECO:0000256" key="2">
    <source>
        <dbReference type="ARBA" id="ARBA00022679"/>
    </source>
</evidence>
<dbReference type="InParanoid" id="A0A423PTJ1"/>
<feature type="domain" description="N-acetyltransferase" evidence="4">
    <location>
        <begin position="12"/>
        <end position="167"/>
    </location>
</feature>
<reference evidence="5 6" key="1">
    <citation type="submission" date="2013-10" db="EMBL/GenBank/DDBJ databases">
        <title>Salinisphaera japonica YTM-1 Genome Sequencing.</title>
        <authorList>
            <person name="Lai Q."/>
            <person name="Li C."/>
            <person name="Shao Z."/>
        </authorList>
    </citation>
    <scope>NUCLEOTIDE SEQUENCE [LARGE SCALE GENOMIC DNA]</scope>
    <source>
        <strain evidence="5 6">YTM-1</strain>
    </source>
</reference>
<dbReference type="CDD" id="cd04301">
    <property type="entry name" value="NAT_SF"/>
    <property type="match status" value="1"/>
</dbReference>
<dbReference type="Proteomes" id="UP000285310">
    <property type="component" value="Unassembled WGS sequence"/>
</dbReference>
<dbReference type="InterPro" id="IPR000182">
    <property type="entry name" value="GNAT_dom"/>
</dbReference>
<evidence type="ECO:0000313" key="5">
    <source>
        <dbReference type="EMBL" id="ROO28925.1"/>
    </source>
</evidence>
<gene>
    <name evidence="5" type="ORF">SAJA_07060</name>
</gene>
<evidence type="ECO:0000256" key="1">
    <source>
        <dbReference type="ARBA" id="ARBA00008694"/>
    </source>
</evidence>
<dbReference type="AlphaFoldDB" id="A0A423PTJ1"/>
<dbReference type="InterPro" id="IPR051016">
    <property type="entry name" value="Diverse_Substrate_AcTransf"/>
</dbReference>
<organism evidence="5 6">
    <name type="scientific">Salinisphaera japonica YTM-1</name>
    <dbReference type="NCBI Taxonomy" id="1209778"/>
    <lineage>
        <taxon>Bacteria</taxon>
        <taxon>Pseudomonadati</taxon>
        <taxon>Pseudomonadota</taxon>
        <taxon>Gammaproteobacteria</taxon>
        <taxon>Salinisphaerales</taxon>
        <taxon>Salinisphaeraceae</taxon>
        <taxon>Salinisphaera</taxon>
    </lineage>
</organism>
<proteinExistence type="inferred from homology"/>
<dbReference type="SUPFAM" id="SSF55729">
    <property type="entry name" value="Acyl-CoA N-acyltransferases (Nat)"/>
    <property type="match status" value="1"/>
</dbReference>
<keyword evidence="6" id="KW-1185">Reference proteome</keyword>
<dbReference type="Pfam" id="PF00583">
    <property type="entry name" value="Acetyltransf_1"/>
    <property type="match status" value="1"/>
</dbReference>
<dbReference type="PANTHER" id="PTHR10545:SF29">
    <property type="entry name" value="GH14572P-RELATED"/>
    <property type="match status" value="1"/>
</dbReference>
<dbReference type="RefSeq" id="WP_245963251.1">
    <property type="nucleotide sequence ID" value="NZ_AYKG01000018.1"/>
</dbReference>
<dbReference type="PANTHER" id="PTHR10545">
    <property type="entry name" value="DIAMINE N-ACETYLTRANSFERASE"/>
    <property type="match status" value="1"/>
</dbReference>
<dbReference type="EMBL" id="AYKG01000018">
    <property type="protein sequence ID" value="ROO28925.1"/>
    <property type="molecule type" value="Genomic_DNA"/>
</dbReference>
<protein>
    <submittedName>
        <fullName evidence="5">GCN5 family N-acetyltransferase</fullName>
    </submittedName>
</protein>
<sequence>MNSSLEAGDSALTARDAKISDAPQILTFIQALAEYEKEPMAVTATVADIEAALFAPQATVTALIFEYNSASIGFAVYFQNFSTWLGRHGLFLEDLYIAPEYRRRGFGRAALRVLAQRAVNARCARFEWNVLNWNTPAIDLYEAVGAKPQSEWTGYRLDGAALRRFAAGE</sequence>
<comment type="caution">
    <text evidence="5">The sequence shown here is derived from an EMBL/GenBank/DDBJ whole genome shotgun (WGS) entry which is preliminary data.</text>
</comment>
<evidence type="ECO:0000256" key="3">
    <source>
        <dbReference type="ARBA" id="ARBA00023315"/>
    </source>
</evidence>
<evidence type="ECO:0000313" key="6">
    <source>
        <dbReference type="Proteomes" id="UP000285310"/>
    </source>
</evidence>
<dbReference type="GO" id="GO:0008080">
    <property type="term" value="F:N-acetyltransferase activity"/>
    <property type="evidence" value="ECO:0007669"/>
    <property type="project" value="UniProtKB-ARBA"/>
</dbReference>
<dbReference type="Gene3D" id="3.40.630.30">
    <property type="match status" value="1"/>
</dbReference>
<comment type="similarity">
    <text evidence="1">Belongs to the acetyltransferase family.</text>
</comment>
<dbReference type="PROSITE" id="PS51186">
    <property type="entry name" value="GNAT"/>
    <property type="match status" value="1"/>
</dbReference>